<feature type="compositionally biased region" description="Basic and acidic residues" evidence="1">
    <location>
        <begin position="29"/>
        <end position="41"/>
    </location>
</feature>
<accession>A0A5N7AX56</accession>
<dbReference type="AlphaFoldDB" id="A0A5N7AX56"/>
<keyword evidence="3" id="KW-1185">Reference proteome</keyword>
<evidence type="ECO:0000313" key="3">
    <source>
        <dbReference type="Proteomes" id="UP000326198"/>
    </source>
</evidence>
<gene>
    <name evidence="2" type="ORF">BDV26DRAFT_54342</name>
</gene>
<sequence length="104" mass="11936">MDPLWIFGSCHRCRSRYPLALFDSLSQRENGHRNAVEEARGRRASLSSVDRNPHRQNPYCSERSKTLSLMRLHVFVSQLLFMVSVGKLLSAVVQGSRPRARYSC</sequence>
<evidence type="ECO:0000256" key="1">
    <source>
        <dbReference type="SAM" id="MobiDB-lite"/>
    </source>
</evidence>
<dbReference type="Proteomes" id="UP000326198">
    <property type="component" value="Unassembled WGS sequence"/>
</dbReference>
<name>A0A5N7AX56_9EURO</name>
<proteinExistence type="predicted"/>
<organism evidence="2 3">
    <name type="scientific">Aspergillus bertholletiae</name>
    <dbReference type="NCBI Taxonomy" id="1226010"/>
    <lineage>
        <taxon>Eukaryota</taxon>
        <taxon>Fungi</taxon>
        <taxon>Dikarya</taxon>
        <taxon>Ascomycota</taxon>
        <taxon>Pezizomycotina</taxon>
        <taxon>Eurotiomycetes</taxon>
        <taxon>Eurotiomycetidae</taxon>
        <taxon>Eurotiales</taxon>
        <taxon>Aspergillaceae</taxon>
        <taxon>Aspergillus</taxon>
        <taxon>Aspergillus subgen. Circumdati</taxon>
    </lineage>
</organism>
<feature type="region of interest" description="Disordered" evidence="1">
    <location>
        <begin position="29"/>
        <end position="58"/>
    </location>
</feature>
<evidence type="ECO:0000313" key="2">
    <source>
        <dbReference type="EMBL" id="KAE8373916.1"/>
    </source>
</evidence>
<dbReference type="EMBL" id="ML736299">
    <property type="protein sequence ID" value="KAE8373916.1"/>
    <property type="molecule type" value="Genomic_DNA"/>
</dbReference>
<protein>
    <submittedName>
        <fullName evidence="2">Uncharacterized protein</fullName>
    </submittedName>
</protein>
<reference evidence="2 3" key="1">
    <citation type="submission" date="2019-04" db="EMBL/GenBank/DDBJ databases">
        <title>Friends and foes A comparative genomics studyof 23 Aspergillus species from section Flavi.</title>
        <authorList>
            <consortium name="DOE Joint Genome Institute"/>
            <person name="Kjaerbolling I."/>
            <person name="Vesth T."/>
            <person name="Frisvad J.C."/>
            <person name="Nybo J.L."/>
            <person name="Theobald S."/>
            <person name="Kildgaard S."/>
            <person name="Isbrandt T."/>
            <person name="Kuo A."/>
            <person name="Sato A."/>
            <person name="Lyhne E.K."/>
            <person name="Kogle M.E."/>
            <person name="Wiebenga A."/>
            <person name="Kun R.S."/>
            <person name="Lubbers R.J."/>
            <person name="Makela M.R."/>
            <person name="Barry K."/>
            <person name="Chovatia M."/>
            <person name="Clum A."/>
            <person name="Daum C."/>
            <person name="Haridas S."/>
            <person name="He G."/>
            <person name="LaButti K."/>
            <person name="Lipzen A."/>
            <person name="Mondo S."/>
            <person name="Riley R."/>
            <person name="Salamov A."/>
            <person name="Simmons B.A."/>
            <person name="Magnuson J.K."/>
            <person name="Henrissat B."/>
            <person name="Mortensen U.H."/>
            <person name="Larsen T.O."/>
            <person name="Devries R.P."/>
            <person name="Grigoriev I.V."/>
            <person name="Machida M."/>
            <person name="Baker S.E."/>
            <person name="Andersen M.R."/>
        </authorList>
    </citation>
    <scope>NUCLEOTIDE SEQUENCE [LARGE SCALE GENOMIC DNA]</scope>
    <source>
        <strain evidence="2 3">IBT 29228</strain>
    </source>
</reference>